<sequence>MTTQVGRVQFMSLSLQVYRFQRGEKRNVASGLKSQTRTKCCTTYDDKIRCCDVNKPDSIFAKTTRSLQVVPSTPLLAYVDATQPLARYGSCMEGINCDGTCCDDSCCPYGLATCCDDGCCPYYSMCCSGYTKYIVTKRWCCLESQKCGDADDKSCLSKGSFVTPHLIVVVITITMRMWLLKMFA</sequence>
<comment type="caution">
    <text evidence="2">The sequence shown here is derived from an EMBL/GenBank/DDBJ whole genome shotgun (WGS) entry which is preliminary data.</text>
</comment>
<evidence type="ECO:0000313" key="3">
    <source>
        <dbReference type="Proteomes" id="UP000499080"/>
    </source>
</evidence>
<reference evidence="2 3" key="1">
    <citation type="journal article" date="2019" name="Sci. Rep.">
        <title>Orb-weaving spider Araneus ventricosus genome elucidates the spidroin gene catalogue.</title>
        <authorList>
            <person name="Kono N."/>
            <person name="Nakamura H."/>
            <person name="Ohtoshi R."/>
            <person name="Moran D.A.P."/>
            <person name="Shinohara A."/>
            <person name="Yoshida Y."/>
            <person name="Fujiwara M."/>
            <person name="Mori M."/>
            <person name="Tomita M."/>
            <person name="Arakawa K."/>
        </authorList>
    </citation>
    <scope>NUCLEOTIDE SEQUENCE [LARGE SCALE GENOMIC DNA]</scope>
</reference>
<evidence type="ECO:0000256" key="1">
    <source>
        <dbReference type="SAM" id="Phobius"/>
    </source>
</evidence>
<dbReference type="AlphaFoldDB" id="A0A4Y2HWJ8"/>
<gene>
    <name evidence="2" type="ORF">AVEN_49051_1</name>
</gene>
<keyword evidence="1" id="KW-0812">Transmembrane</keyword>
<dbReference type="Proteomes" id="UP000499080">
    <property type="component" value="Unassembled WGS sequence"/>
</dbReference>
<evidence type="ECO:0000313" key="2">
    <source>
        <dbReference type="EMBL" id="GBM69678.1"/>
    </source>
</evidence>
<feature type="transmembrane region" description="Helical" evidence="1">
    <location>
        <begin position="161"/>
        <end position="179"/>
    </location>
</feature>
<dbReference type="EMBL" id="BGPR01002208">
    <property type="protein sequence ID" value="GBM69678.1"/>
    <property type="molecule type" value="Genomic_DNA"/>
</dbReference>
<keyword evidence="1" id="KW-0472">Membrane</keyword>
<organism evidence="2 3">
    <name type="scientific">Araneus ventricosus</name>
    <name type="common">Orbweaver spider</name>
    <name type="synonym">Epeira ventricosa</name>
    <dbReference type="NCBI Taxonomy" id="182803"/>
    <lineage>
        <taxon>Eukaryota</taxon>
        <taxon>Metazoa</taxon>
        <taxon>Ecdysozoa</taxon>
        <taxon>Arthropoda</taxon>
        <taxon>Chelicerata</taxon>
        <taxon>Arachnida</taxon>
        <taxon>Araneae</taxon>
        <taxon>Araneomorphae</taxon>
        <taxon>Entelegynae</taxon>
        <taxon>Araneoidea</taxon>
        <taxon>Araneidae</taxon>
        <taxon>Araneus</taxon>
    </lineage>
</organism>
<accession>A0A4Y2HWJ8</accession>
<keyword evidence="3" id="KW-1185">Reference proteome</keyword>
<name>A0A4Y2HWJ8_ARAVE</name>
<protein>
    <submittedName>
        <fullName evidence="2">Uncharacterized protein</fullName>
    </submittedName>
</protein>
<keyword evidence="1" id="KW-1133">Transmembrane helix</keyword>
<proteinExistence type="predicted"/>
<dbReference type="OrthoDB" id="6431438at2759"/>